<dbReference type="NCBIfam" id="TIGR00176">
    <property type="entry name" value="mobB"/>
    <property type="match status" value="1"/>
</dbReference>
<protein>
    <recommendedName>
        <fullName evidence="1">Molybdopterin-guanine dinucleotide biosynthesis protein B (MobB) domain-containing protein</fullName>
    </recommendedName>
</protein>
<dbReference type="GO" id="GO:0006777">
    <property type="term" value="P:Mo-molybdopterin cofactor biosynthetic process"/>
    <property type="evidence" value="ECO:0007669"/>
    <property type="project" value="InterPro"/>
</dbReference>
<dbReference type="SUPFAM" id="SSF52540">
    <property type="entry name" value="P-loop containing nucleoside triphosphate hydrolases"/>
    <property type="match status" value="1"/>
</dbReference>
<evidence type="ECO:0000313" key="3">
    <source>
        <dbReference type="Proteomes" id="UP000321901"/>
    </source>
</evidence>
<accession>A0A511Z6L1</accession>
<dbReference type="AlphaFoldDB" id="A0A511Z6L1"/>
<dbReference type="PANTHER" id="PTHR40072:SF1">
    <property type="entry name" value="MOLYBDOPTERIN-GUANINE DINUCLEOTIDE BIOSYNTHESIS ADAPTER PROTEIN"/>
    <property type="match status" value="1"/>
</dbReference>
<dbReference type="Gene3D" id="3.40.50.300">
    <property type="entry name" value="P-loop containing nucleotide triphosphate hydrolases"/>
    <property type="match status" value="1"/>
</dbReference>
<dbReference type="OrthoDB" id="9786803at2"/>
<gene>
    <name evidence="2" type="ORF">SLU01_13970</name>
</gene>
<dbReference type="InterPro" id="IPR027417">
    <property type="entry name" value="P-loop_NTPase"/>
</dbReference>
<comment type="caution">
    <text evidence="2">The sequence shown here is derived from an EMBL/GenBank/DDBJ whole genome shotgun (WGS) entry which is preliminary data.</text>
</comment>
<dbReference type="EMBL" id="BJYL01000017">
    <property type="protein sequence ID" value="GEN83085.1"/>
    <property type="molecule type" value="Genomic_DNA"/>
</dbReference>
<name>A0A511Z6L1_9BACL</name>
<reference evidence="2 3" key="1">
    <citation type="submission" date="2019-07" db="EMBL/GenBank/DDBJ databases">
        <title>Whole genome shotgun sequence of Sporosarcina luteola NBRC 105378.</title>
        <authorList>
            <person name="Hosoyama A."/>
            <person name="Uohara A."/>
            <person name="Ohji S."/>
            <person name="Ichikawa N."/>
        </authorList>
    </citation>
    <scope>NUCLEOTIDE SEQUENCE [LARGE SCALE GENOMIC DNA]</scope>
    <source>
        <strain evidence="2 3">NBRC 105378</strain>
    </source>
</reference>
<dbReference type="Proteomes" id="UP000321901">
    <property type="component" value="Unassembled WGS sequence"/>
</dbReference>
<sequence>MDIVKTLHVVGFKNSGKTTLVARWVRLLKEKGLNVAVLKHHGHGGKPEMPDDGTDTMTFLADGADAALVAGGGAAQLMLNEEPGFETLKKMASFGEPDVLLIEGYKKEYGDKVILLRNQDDWDALQNLQGRQLVIGCSEIETDSSHIDSREHTERIDDWFLEWLGKED</sequence>
<dbReference type="RefSeq" id="WP_147056681.1">
    <property type="nucleotide sequence ID" value="NZ_BJYL01000017.1"/>
</dbReference>
<feature type="domain" description="Molybdopterin-guanine dinucleotide biosynthesis protein B (MobB)" evidence="1">
    <location>
        <begin position="7"/>
        <end position="127"/>
    </location>
</feature>
<dbReference type="InterPro" id="IPR052539">
    <property type="entry name" value="MGD_biosynthesis_adapter"/>
</dbReference>
<evidence type="ECO:0000259" key="1">
    <source>
        <dbReference type="Pfam" id="PF03205"/>
    </source>
</evidence>
<dbReference type="InterPro" id="IPR004435">
    <property type="entry name" value="MobB_dom"/>
</dbReference>
<evidence type="ECO:0000313" key="2">
    <source>
        <dbReference type="EMBL" id="GEN83085.1"/>
    </source>
</evidence>
<dbReference type="Pfam" id="PF03205">
    <property type="entry name" value="MobB"/>
    <property type="match status" value="1"/>
</dbReference>
<dbReference type="GO" id="GO:0005525">
    <property type="term" value="F:GTP binding"/>
    <property type="evidence" value="ECO:0007669"/>
    <property type="project" value="InterPro"/>
</dbReference>
<proteinExistence type="predicted"/>
<organism evidence="2 3">
    <name type="scientific">Sporosarcina luteola</name>
    <dbReference type="NCBI Taxonomy" id="582850"/>
    <lineage>
        <taxon>Bacteria</taxon>
        <taxon>Bacillati</taxon>
        <taxon>Bacillota</taxon>
        <taxon>Bacilli</taxon>
        <taxon>Bacillales</taxon>
        <taxon>Caryophanaceae</taxon>
        <taxon>Sporosarcina</taxon>
    </lineage>
</organism>
<dbReference type="PANTHER" id="PTHR40072">
    <property type="entry name" value="MOLYBDOPTERIN-GUANINE DINUCLEOTIDE BIOSYNTHESIS ADAPTER PROTEIN-RELATED"/>
    <property type="match status" value="1"/>
</dbReference>
<keyword evidence="3" id="KW-1185">Reference proteome</keyword>